<protein>
    <submittedName>
        <fullName evidence="2">Uncharacterized protein</fullName>
    </submittedName>
</protein>
<evidence type="ECO:0000313" key="2">
    <source>
        <dbReference type="EMBL" id="KAG8100004.1"/>
    </source>
</evidence>
<evidence type="ECO:0000256" key="1">
    <source>
        <dbReference type="SAM" id="Phobius"/>
    </source>
</evidence>
<dbReference type="Proteomes" id="UP000729402">
    <property type="component" value="Unassembled WGS sequence"/>
</dbReference>
<proteinExistence type="predicted"/>
<organism evidence="2 3">
    <name type="scientific">Zizania palustris</name>
    <name type="common">Northern wild rice</name>
    <dbReference type="NCBI Taxonomy" id="103762"/>
    <lineage>
        <taxon>Eukaryota</taxon>
        <taxon>Viridiplantae</taxon>
        <taxon>Streptophyta</taxon>
        <taxon>Embryophyta</taxon>
        <taxon>Tracheophyta</taxon>
        <taxon>Spermatophyta</taxon>
        <taxon>Magnoliopsida</taxon>
        <taxon>Liliopsida</taxon>
        <taxon>Poales</taxon>
        <taxon>Poaceae</taxon>
        <taxon>BOP clade</taxon>
        <taxon>Oryzoideae</taxon>
        <taxon>Oryzeae</taxon>
        <taxon>Zizaniinae</taxon>
        <taxon>Zizania</taxon>
    </lineage>
</organism>
<reference evidence="2" key="2">
    <citation type="submission" date="2021-02" db="EMBL/GenBank/DDBJ databases">
        <authorList>
            <person name="Kimball J.A."/>
            <person name="Haas M.W."/>
            <person name="Macchietto M."/>
            <person name="Kono T."/>
            <person name="Duquette J."/>
            <person name="Shao M."/>
        </authorList>
    </citation>
    <scope>NUCLEOTIDE SEQUENCE</scope>
    <source>
        <tissue evidence="2">Fresh leaf tissue</tissue>
    </source>
</reference>
<reference evidence="2" key="1">
    <citation type="journal article" date="2021" name="bioRxiv">
        <title>Whole Genome Assembly and Annotation of Northern Wild Rice, Zizania palustris L., Supports a Whole Genome Duplication in the Zizania Genus.</title>
        <authorList>
            <person name="Haas M."/>
            <person name="Kono T."/>
            <person name="Macchietto M."/>
            <person name="Millas R."/>
            <person name="McGilp L."/>
            <person name="Shao M."/>
            <person name="Duquette J."/>
            <person name="Hirsch C.N."/>
            <person name="Kimball J."/>
        </authorList>
    </citation>
    <scope>NUCLEOTIDE SEQUENCE</scope>
    <source>
        <tissue evidence="2">Fresh leaf tissue</tissue>
    </source>
</reference>
<name>A0A8J6BZI5_ZIZPA</name>
<keyword evidence="1" id="KW-0472">Membrane</keyword>
<accession>A0A8J6BZI5</accession>
<gene>
    <name evidence="2" type="ORF">GUJ93_ZPchr0013g33795</name>
</gene>
<evidence type="ECO:0000313" key="3">
    <source>
        <dbReference type="Proteomes" id="UP000729402"/>
    </source>
</evidence>
<keyword evidence="3" id="KW-1185">Reference proteome</keyword>
<dbReference type="AlphaFoldDB" id="A0A8J6BZI5"/>
<sequence>MGASVDSKNALIFCIDHTARFFSIVLFLSSNVFFPAIVTALFPSHSHYRPEPPSSLLLPPRVAIAIVVDAPPFPHYRMPQAAIATTRPKMTSLPLCLDPPSPLLYLELSSVASSPACPAQCCPVAS</sequence>
<keyword evidence="1" id="KW-0812">Transmembrane</keyword>
<feature type="transmembrane region" description="Helical" evidence="1">
    <location>
        <begin position="21"/>
        <end position="42"/>
    </location>
</feature>
<keyword evidence="1" id="KW-1133">Transmembrane helix</keyword>
<dbReference type="EMBL" id="JAAALK010000079">
    <property type="protein sequence ID" value="KAG8100004.1"/>
    <property type="molecule type" value="Genomic_DNA"/>
</dbReference>
<comment type="caution">
    <text evidence="2">The sequence shown here is derived from an EMBL/GenBank/DDBJ whole genome shotgun (WGS) entry which is preliminary data.</text>
</comment>